<name>A0A0A8YFZ2_ARUDO</name>
<dbReference type="AlphaFoldDB" id="A0A0A8YFZ2"/>
<evidence type="ECO:0000313" key="1">
    <source>
        <dbReference type="EMBL" id="JAD24676.1"/>
    </source>
</evidence>
<proteinExistence type="predicted"/>
<reference evidence="1" key="2">
    <citation type="journal article" date="2015" name="Data Brief">
        <title>Shoot transcriptome of the giant reed, Arundo donax.</title>
        <authorList>
            <person name="Barrero R.A."/>
            <person name="Guerrero F.D."/>
            <person name="Moolhuijzen P."/>
            <person name="Goolsby J.A."/>
            <person name="Tidwell J."/>
            <person name="Bellgard S.E."/>
            <person name="Bellgard M.I."/>
        </authorList>
    </citation>
    <scope>NUCLEOTIDE SEQUENCE</scope>
    <source>
        <tissue evidence="1">Shoot tissue taken approximately 20 cm above the soil surface</tissue>
    </source>
</reference>
<accession>A0A0A8YFZ2</accession>
<dbReference type="EMBL" id="GBRH01273219">
    <property type="protein sequence ID" value="JAD24676.1"/>
    <property type="molecule type" value="Transcribed_RNA"/>
</dbReference>
<sequence>MKLPAFVNVHFHLRMAELLIPMQYQ</sequence>
<organism evidence="1">
    <name type="scientific">Arundo donax</name>
    <name type="common">Giant reed</name>
    <name type="synonym">Donax arundinaceus</name>
    <dbReference type="NCBI Taxonomy" id="35708"/>
    <lineage>
        <taxon>Eukaryota</taxon>
        <taxon>Viridiplantae</taxon>
        <taxon>Streptophyta</taxon>
        <taxon>Embryophyta</taxon>
        <taxon>Tracheophyta</taxon>
        <taxon>Spermatophyta</taxon>
        <taxon>Magnoliopsida</taxon>
        <taxon>Liliopsida</taxon>
        <taxon>Poales</taxon>
        <taxon>Poaceae</taxon>
        <taxon>PACMAD clade</taxon>
        <taxon>Arundinoideae</taxon>
        <taxon>Arundineae</taxon>
        <taxon>Arundo</taxon>
    </lineage>
</organism>
<reference evidence="1" key="1">
    <citation type="submission" date="2014-09" db="EMBL/GenBank/DDBJ databases">
        <authorList>
            <person name="Magalhaes I.L.F."/>
            <person name="Oliveira U."/>
            <person name="Santos F.R."/>
            <person name="Vidigal T.H.D.A."/>
            <person name="Brescovit A.D."/>
            <person name="Santos A.J."/>
        </authorList>
    </citation>
    <scope>NUCLEOTIDE SEQUENCE</scope>
    <source>
        <tissue evidence="1">Shoot tissue taken approximately 20 cm above the soil surface</tissue>
    </source>
</reference>
<protein>
    <submittedName>
        <fullName evidence="1">Uncharacterized protein</fullName>
    </submittedName>
</protein>